<feature type="domain" description="Domain of unknown function DB" evidence="1">
    <location>
        <begin position="37"/>
        <end position="148"/>
    </location>
</feature>
<proteinExistence type="predicted"/>
<evidence type="ECO:0000313" key="2">
    <source>
        <dbReference type="EMBL" id="VDO96060.1"/>
    </source>
</evidence>
<name>A0A3P7Z8R0_9BILA</name>
<accession>A0A3P7Z8R0</accession>
<organism evidence="2 3">
    <name type="scientific">Soboliphyme baturini</name>
    <dbReference type="NCBI Taxonomy" id="241478"/>
    <lineage>
        <taxon>Eukaryota</taxon>
        <taxon>Metazoa</taxon>
        <taxon>Ecdysozoa</taxon>
        <taxon>Nematoda</taxon>
        <taxon>Enoplea</taxon>
        <taxon>Dorylaimia</taxon>
        <taxon>Dioctophymatida</taxon>
        <taxon>Dioctophymatoidea</taxon>
        <taxon>Soboliphymatidae</taxon>
        <taxon>Soboliphyme</taxon>
    </lineage>
</organism>
<evidence type="ECO:0000313" key="3">
    <source>
        <dbReference type="Proteomes" id="UP000270296"/>
    </source>
</evidence>
<dbReference type="OrthoDB" id="5829006at2759"/>
<dbReference type="Proteomes" id="UP000270296">
    <property type="component" value="Unassembled WGS sequence"/>
</dbReference>
<sequence>MLQIEEEAEEHDDELAEKDVAWVGSVCTHFSASFRNCCRSLYPPISRSCSNLCTFTMTIDQIQTFLTPIFSKGMPPCQNDELQKVLACAADDADVRNCCEQNGVFDDTSRHCLQFCHPSNKVLWNTFFTADIRYLRCVDFYEAFMYCFLQGRLRSVLNIQS</sequence>
<protein>
    <recommendedName>
        <fullName evidence="1">Domain of unknown function DB domain-containing protein</fullName>
    </recommendedName>
</protein>
<reference evidence="2 3" key="1">
    <citation type="submission" date="2018-11" db="EMBL/GenBank/DDBJ databases">
        <authorList>
            <consortium name="Pathogen Informatics"/>
        </authorList>
    </citation>
    <scope>NUCLEOTIDE SEQUENCE [LARGE SCALE GENOMIC DNA]</scope>
</reference>
<evidence type="ECO:0000259" key="1">
    <source>
        <dbReference type="Pfam" id="PF01682"/>
    </source>
</evidence>
<dbReference type="EMBL" id="UZAM01007027">
    <property type="protein sequence ID" value="VDO96060.1"/>
    <property type="molecule type" value="Genomic_DNA"/>
</dbReference>
<keyword evidence="3" id="KW-1185">Reference proteome</keyword>
<dbReference type="PANTHER" id="PTHR21679">
    <property type="entry name" value="DOMAIN OF UNKNOWN FUNCTION DB DOMAIN-CONTAINING PROTEIN-RELATED"/>
    <property type="match status" value="1"/>
</dbReference>
<dbReference type="InterPro" id="IPR002602">
    <property type="entry name" value="DB"/>
</dbReference>
<dbReference type="Pfam" id="PF01682">
    <property type="entry name" value="DB"/>
    <property type="match status" value="1"/>
</dbReference>
<gene>
    <name evidence="2" type="ORF">SBAD_LOCUS1967</name>
</gene>
<dbReference type="AlphaFoldDB" id="A0A3P7Z8R0"/>